<evidence type="ECO:0000256" key="1">
    <source>
        <dbReference type="ARBA" id="ARBA00023015"/>
    </source>
</evidence>
<dbReference type="InterPro" id="IPR018060">
    <property type="entry name" value="HTH_AraC"/>
</dbReference>
<evidence type="ECO:0000256" key="2">
    <source>
        <dbReference type="ARBA" id="ARBA00023125"/>
    </source>
</evidence>
<evidence type="ECO:0000256" key="4">
    <source>
        <dbReference type="SAM" id="Phobius"/>
    </source>
</evidence>
<evidence type="ECO:0000313" key="7">
    <source>
        <dbReference type="Proteomes" id="UP000615455"/>
    </source>
</evidence>
<protein>
    <submittedName>
        <fullName evidence="6">HTH-type transcriptional regulator YtdP</fullName>
    </submittedName>
</protein>
<evidence type="ECO:0000256" key="3">
    <source>
        <dbReference type="ARBA" id="ARBA00023163"/>
    </source>
</evidence>
<keyword evidence="1" id="KW-0805">Transcription regulation</keyword>
<keyword evidence="4" id="KW-0472">Membrane</keyword>
<dbReference type="PANTHER" id="PTHR43280:SF2">
    <property type="entry name" value="HTH-TYPE TRANSCRIPTIONAL REGULATOR EXSA"/>
    <property type="match status" value="1"/>
</dbReference>
<dbReference type="PROSITE" id="PS01124">
    <property type="entry name" value="HTH_ARAC_FAMILY_2"/>
    <property type="match status" value="1"/>
</dbReference>
<keyword evidence="4" id="KW-1133">Transmembrane helix</keyword>
<gene>
    <name evidence="6" type="primary">ytdP</name>
    <name evidence="6" type="ORF">GCM10008018_29410</name>
</gene>
<name>A0ABQ1EQJ3_9BACL</name>
<feature type="domain" description="HTH araC/xylS-type" evidence="5">
    <location>
        <begin position="672"/>
        <end position="771"/>
    </location>
</feature>
<dbReference type="Pfam" id="PF12833">
    <property type="entry name" value="HTH_18"/>
    <property type="match status" value="1"/>
</dbReference>
<keyword evidence="4" id="KW-0812">Transmembrane</keyword>
<dbReference type="SUPFAM" id="SSF46689">
    <property type="entry name" value="Homeodomain-like"/>
    <property type="match status" value="1"/>
</dbReference>
<reference evidence="7" key="1">
    <citation type="journal article" date="2019" name="Int. J. Syst. Evol. Microbiol.">
        <title>The Global Catalogue of Microorganisms (GCM) 10K type strain sequencing project: providing services to taxonomists for standard genome sequencing and annotation.</title>
        <authorList>
            <consortium name="The Broad Institute Genomics Platform"/>
            <consortium name="The Broad Institute Genome Sequencing Center for Infectious Disease"/>
            <person name="Wu L."/>
            <person name="Ma J."/>
        </authorList>
    </citation>
    <scope>NUCLEOTIDE SEQUENCE [LARGE SCALE GENOMIC DNA]</scope>
    <source>
        <strain evidence="7">CGMCC 1.15043</strain>
    </source>
</reference>
<feature type="transmembrane region" description="Helical" evidence="4">
    <location>
        <begin position="300"/>
        <end position="320"/>
    </location>
</feature>
<dbReference type="InterPro" id="IPR020449">
    <property type="entry name" value="Tscrpt_reg_AraC-type_HTH"/>
</dbReference>
<dbReference type="PRINTS" id="PR00032">
    <property type="entry name" value="HTHARAC"/>
</dbReference>
<sequence>MNLARIRFHKRSVIVTWLVSYVSVLLIPIMISGILYAATWHVVESEMNRANTSALQQMEQAIDNSLRGIERISLEIALSKLVTGFIHTAKPLTDNDYYDLVSISSDLRLYQTANDFIEQIYIYYRNSDTVISTRDHTNSRILYEKTREQETMSYEEWAKFFAKPYMQEYTPITFREDGQALKAVMYAKSVILANPDQPGAVILFVIKDSKLLANIPSTSTKTSIAVLDKENRLVASTGFEARSAFLDYGKLTGKNGMFMSDDGDQRVAVSYITSDSNGWKYIYAIPAELFDDKMAYMKKLIYASVILSLLMGGVVTYLFLRKNYIPINVLIRSFSMKSGVSFHEGSNEYGYLQDALNNTFAEKEQVDRRLHQHRDAIRSHFLQGLLKGRLEQNVPIHESLAAHDIRLASPHFAVLLFYVEHYGKFDLGEHAPPEKVRMLHFLIMNVAEEVIGDANQAFITEIDNMLACIVNFGSDPDADELKRIAEQVKTFLLDHFHVHLTVAISEIHQELYGIPPAYQMTLAALEYRLVMGSGEIIRYQDLPSSETAGPSRSYYYPLTVEHQLINLVKAGDFEKSNAIINEIIEINISDASLSVPLAKCLMFDLTSTLLKTMDEIGTSSHHRAFVVNTDQIDRLITSSTIKEMKGQIREVLAEVCQFIQEGREQDYNTLSQQVIDYVKGHYADVNLNISMVGEKFELTPSYLSKQFKAQTGEALLDFISRTRLEEAKRLLSLQQLSVSDIAKQVGYSDINTFNRIFKKFEGITPGKYKDIQ</sequence>
<proteinExistence type="predicted"/>
<keyword evidence="2" id="KW-0238">DNA-binding</keyword>
<organism evidence="6 7">
    <name type="scientific">Paenibacillus marchantiophytorum</name>
    <dbReference type="NCBI Taxonomy" id="1619310"/>
    <lineage>
        <taxon>Bacteria</taxon>
        <taxon>Bacillati</taxon>
        <taxon>Bacillota</taxon>
        <taxon>Bacilli</taxon>
        <taxon>Bacillales</taxon>
        <taxon>Paenibacillaceae</taxon>
        <taxon>Paenibacillus</taxon>
    </lineage>
</organism>
<keyword evidence="7" id="KW-1185">Reference proteome</keyword>
<dbReference type="PANTHER" id="PTHR43280">
    <property type="entry name" value="ARAC-FAMILY TRANSCRIPTIONAL REGULATOR"/>
    <property type="match status" value="1"/>
</dbReference>
<dbReference type="Pfam" id="PF17853">
    <property type="entry name" value="GGDEF_2"/>
    <property type="match status" value="1"/>
</dbReference>
<evidence type="ECO:0000313" key="6">
    <source>
        <dbReference type="EMBL" id="GFZ81845.1"/>
    </source>
</evidence>
<dbReference type="InterPro" id="IPR041522">
    <property type="entry name" value="CdaR_GGDEF"/>
</dbReference>
<feature type="transmembrane region" description="Helical" evidence="4">
    <location>
        <begin position="12"/>
        <end position="38"/>
    </location>
</feature>
<dbReference type="EMBL" id="BMHE01000013">
    <property type="protein sequence ID" value="GFZ81845.1"/>
    <property type="molecule type" value="Genomic_DNA"/>
</dbReference>
<keyword evidence="3" id="KW-0804">Transcription</keyword>
<evidence type="ECO:0000259" key="5">
    <source>
        <dbReference type="PROSITE" id="PS01124"/>
    </source>
</evidence>
<dbReference type="Proteomes" id="UP000615455">
    <property type="component" value="Unassembled WGS sequence"/>
</dbReference>
<accession>A0ABQ1EQJ3</accession>
<dbReference type="RefSeq" id="WP_229757645.1">
    <property type="nucleotide sequence ID" value="NZ_BMHE01000013.1"/>
</dbReference>
<dbReference type="SMART" id="SM00342">
    <property type="entry name" value="HTH_ARAC"/>
    <property type="match status" value="1"/>
</dbReference>
<dbReference type="InterPro" id="IPR009057">
    <property type="entry name" value="Homeodomain-like_sf"/>
</dbReference>
<dbReference type="Gene3D" id="1.10.10.60">
    <property type="entry name" value="Homeodomain-like"/>
    <property type="match status" value="2"/>
</dbReference>
<comment type="caution">
    <text evidence="6">The sequence shown here is derived from an EMBL/GenBank/DDBJ whole genome shotgun (WGS) entry which is preliminary data.</text>
</comment>